<organism evidence="1 2">
    <name type="scientific">Chitinophaga solisilvae</name>
    <dbReference type="NCBI Taxonomy" id="1233460"/>
    <lineage>
        <taxon>Bacteria</taxon>
        <taxon>Pseudomonadati</taxon>
        <taxon>Bacteroidota</taxon>
        <taxon>Chitinophagia</taxon>
        <taxon>Chitinophagales</taxon>
        <taxon>Chitinophagaceae</taxon>
        <taxon>Chitinophaga</taxon>
    </lineage>
</organism>
<comment type="caution">
    <text evidence="1">The sequence shown here is derived from an EMBL/GenBank/DDBJ whole genome shotgun (WGS) entry which is preliminary data.</text>
</comment>
<dbReference type="AlphaFoldDB" id="A0A433WGD3"/>
<sequence length="174" mass="19933">MTDYNLQQTDRQLSFQPNRSYRGKIITCLAIAAAAFILPFLVRLNTEFYGLVMGIGCFGIGYAVYDFLFKVNLTYVFDRANGYVYMKYPVFFSRKLMPLSEVYLLPETTNCLLHYVISNGKDRFGRNYDISDYFSGGKKGQREQELFETTVLAAITAFLETSGEETPYRSPSLN</sequence>
<evidence type="ECO:0000313" key="1">
    <source>
        <dbReference type="EMBL" id="NSL86300.1"/>
    </source>
</evidence>
<name>A0A433WGD3_9BACT</name>
<dbReference type="Proteomes" id="UP000281028">
    <property type="component" value="Unassembled WGS sequence"/>
</dbReference>
<gene>
    <name evidence="1" type="ORF">ECE50_005645</name>
</gene>
<evidence type="ECO:0000313" key="2">
    <source>
        <dbReference type="Proteomes" id="UP000281028"/>
    </source>
</evidence>
<accession>A0A433WGD3</accession>
<keyword evidence="2" id="KW-1185">Reference proteome</keyword>
<dbReference type="EMBL" id="RIAR02000001">
    <property type="protein sequence ID" value="NSL86300.1"/>
    <property type="molecule type" value="Genomic_DNA"/>
</dbReference>
<proteinExistence type="predicted"/>
<protein>
    <submittedName>
        <fullName evidence="1">Uncharacterized protein</fullName>
    </submittedName>
</protein>
<dbReference type="OrthoDB" id="711075at2"/>
<reference evidence="1" key="1">
    <citation type="submission" date="2020-05" db="EMBL/GenBank/DDBJ databases">
        <title>Chitinophaga laudate sp. nov., isolated from a tropical peat swamp.</title>
        <authorList>
            <person name="Goh C.B.S."/>
            <person name="Lee M.S."/>
            <person name="Parimannan S."/>
            <person name="Pasbakhsh P."/>
            <person name="Yule C.M."/>
            <person name="Rajandas H."/>
            <person name="Loke S."/>
            <person name="Croft L."/>
            <person name="Tan J.B.L."/>
        </authorList>
    </citation>
    <scope>NUCLEOTIDE SEQUENCE</scope>
    <source>
        <strain evidence="1">Mgbs1</strain>
    </source>
</reference>